<proteinExistence type="predicted"/>
<dbReference type="AlphaFoldDB" id="A0ABD5TB97"/>
<organism evidence="1 2">
    <name type="scientific">Halobaculum halobium</name>
    <dbReference type="NCBI Taxonomy" id="3032281"/>
    <lineage>
        <taxon>Archaea</taxon>
        <taxon>Methanobacteriati</taxon>
        <taxon>Methanobacteriota</taxon>
        <taxon>Stenosarchaea group</taxon>
        <taxon>Halobacteria</taxon>
        <taxon>Halobacteriales</taxon>
        <taxon>Haloferacaceae</taxon>
        <taxon>Halobaculum</taxon>
    </lineage>
</organism>
<accession>A0ABD5TB97</accession>
<dbReference type="SUPFAM" id="SSF48576">
    <property type="entry name" value="Terpenoid synthases"/>
    <property type="match status" value="1"/>
</dbReference>
<reference evidence="1 2" key="1">
    <citation type="journal article" date="2019" name="Int. J. Syst. Evol. Microbiol.">
        <title>The Global Catalogue of Microorganisms (GCM) 10K type strain sequencing project: providing services to taxonomists for standard genome sequencing and annotation.</title>
        <authorList>
            <consortium name="The Broad Institute Genomics Platform"/>
            <consortium name="The Broad Institute Genome Sequencing Center for Infectious Disease"/>
            <person name="Wu L."/>
            <person name="Ma J."/>
        </authorList>
    </citation>
    <scope>NUCLEOTIDE SEQUENCE [LARGE SCALE GENOMIC DNA]</scope>
    <source>
        <strain evidence="1 2">SYNS20</strain>
    </source>
</reference>
<dbReference type="InterPro" id="IPR008949">
    <property type="entry name" value="Isoprenoid_synthase_dom_sf"/>
</dbReference>
<dbReference type="RefSeq" id="WP_284063573.1">
    <property type="nucleotide sequence ID" value="NZ_CP126159.1"/>
</dbReference>
<dbReference type="EMBL" id="JBHSWX010000001">
    <property type="protein sequence ID" value="MFC6784753.1"/>
    <property type="molecule type" value="Genomic_DNA"/>
</dbReference>
<comment type="caution">
    <text evidence="1">The sequence shown here is derived from an EMBL/GenBank/DDBJ whole genome shotgun (WGS) entry which is preliminary data.</text>
</comment>
<evidence type="ECO:0000313" key="2">
    <source>
        <dbReference type="Proteomes" id="UP001596443"/>
    </source>
</evidence>
<dbReference type="GeneID" id="81211470"/>
<protein>
    <submittedName>
        <fullName evidence="1">Uncharacterized protein</fullName>
    </submittedName>
</protein>
<dbReference type="Proteomes" id="UP001596443">
    <property type="component" value="Unassembled WGS sequence"/>
</dbReference>
<evidence type="ECO:0000313" key="1">
    <source>
        <dbReference type="EMBL" id="MFC6784753.1"/>
    </source>
</evidence>
<name>A0ABD5TB97_9EURY</name>
<gene>
    <name evidence="1" type="ORF">ACFQFD_01715</name>
</gene>
<keyword evidence="2" id="KW-1185">Reference proteome</keyword>
<sequence length="327" mass="37638">MSSRPMLSAPSSGRQYAESIAAVTLPERVLDVVEAYEAAGGERDRFVWKWIYRLLPSFTLSSVPQRHASEVRTRKTIFTVFITFLDDLAECNEDSRAFEQIYRSIVWADESTAEPCRDADAEAVAFARQLWNEFEGMIAEAPRFEEFEDVFRYDLRQSLNAMDYSRILNDNVSMANLNGAQHYDSHNMVMFPYADLDLMYSPSFESADLGVVREQLWDLQKMARIGNWLTTWEREINEGDYTAGIVVYALQNDLITLEELEAAGGDDASVTDRIRAYRIEERFLSEWERLRRHVENRDLEAESVDLGALVNGMETVMNHHMASEGYK</sequence>